<keyword evidence="1" id="KW-0472">Membrane</keyword>
<accession>A0A9X2DT95</accession>
<evidence type="ECO:0000313" key="4">
    <source>
        <dbReference type="Proteomes" id="UP001139179"/>
    </source>
</evidence>
<organism evidence="3 4">
    <name type="scientific">Halalkalibacter oceani</name>
    <dbReference type="NCBI Taxonomy" id="1653776"/>
    <lineage>
        <taxon>Bacteria</taxon>
        <taxon>Bacillati</taxon>
        <taxon>Bacillota</taxon>
        <taxon>Bacilli</taxon>
        <taxon>Bacillales</taxon>
        <taxon>Bacillaceae</taxon>
        <taxon>Halalkalibacter</taxon>
    </lineage>
</organism>
<dbReference type="Proteomes" id="UP001139179">
    <property type="component" value="Unassembled WGS sequence"/>
</dbReference>
<dbReference type="PROSITE" id="PS51257">
    <property type="entry name" value="PROKAR_LIPOPROTEIN"/>
    <property type="match status" value="1"/>
</dbReference>
<comment type="caution">
    <text evidence="3">The sequence shown here is derived from an EMBL/GenBank/DDBJ whole genome shotgun (WGS) entry which is preliminary data.</text>
</comment>
<feature type="transmembrane region" description="Helical" evidence="1">
    <location>
        <begin position="59"/>
        <end position="79"/>
    </location>
</feature>
<dbReference type="RefSeq" id="WP_251223841.1">
    <property type="nucleotide sequence ID" value="NZ_JAMBOL010000012.1"/>
</dbReference>
<feature type="transmembrane region" description="Helical" evidence="1">
    <location>
        <begin position="7"/>
        <end position="26"/>
    </location>
</feature>
<dbReference type="InterPro" id="IPR043726">
    <property type="entry name" value="LiaI-LiaF-like_TM1"/>
</dbReference>
<feature type="transmembrane region" description="Helical" evidence="1">
    <location>
        <begin position="32"/>
        <end position="52"/>
    </location>
</feature>
<protein>
    <submittedName>
        <fullName evidence="3">DUF5668 domain-containing protein</fullName>
    </submittedName>
</protein>
<evidence type="ECO:0000313" key="3">
    <source>
        <dbReference type="EMBL" id="MCM3715077.1"/>
    </source>
</evidence>
<feature type="domain" description="LiaI-LiaF-like transmembrane region" evidence="2">
    <location>
        <begin position="6"/>
        <end position="47"/>
    </location>
</feature>
<dbReference type="EMBL" id="JAMBOL010000012">
    <property type="protein sequence ID" value="MCM3715077.1"/>
    <property type="molecule type" value="Genomic_DNA"/>
</dbReference>
<gene>
    <name evidence="3" type="ORF">M3202_13395</name>
</gene>
<sequence length="157" mass="17566">MKQGRIFPGFLLIGIGCYFLLQQLSFPFAAQLLSWPSILIVIGIAFLAQGYWGRESSMVFPGSLLTGLGVHFHGLQFIASWPDHWGMYPFIISLAFFLSFQKTKRDGLIPAIILLIIAIISFTSLNPFAWLLHTFAFLGGIWPLILIALGIILLIKR</sequence>
<feature type="transmembrane region" description="Helical" evidence="1">
    <location>
        <begin position="108"/>
        <end position="129"/>
    </location>
</feature>
<proteinExistence type="predicted"/>
<feature type="transmembrane region" description="Helical" evidence="1">
    <location>
        <begin position="135"/>
        <end position="155"/>
    </location>
</feature>
<dbReference type="AlphaFoldDB" id="A0A9X2DT95"/>
<feature type="transmembrane region" description="Helical" evidence="1">
    <location>
        <begin position="85"/>
        <end position="101"/>
    </location>
</feature>
<keyword evidence="1" id="KW-1133">Transmembrane helix</keyword>
<keyword evidence="4" id="KW-1185">Reference proteome</keyword>
<evidence type="ECO:0000256" key="1">
    <source>
        <dbReference type="SAM" id="Phobius"/>
    </source>
</evidence>
<name>A0A9X2DT95_9BACI</name>
<keyword evidence="1" id="KW-0812">Transmembrane</keyword>
<evidence type="ECO:0000259" key="2">
    <source>
        <dbReference type="Pfam" id="PF18917"/>
    </source>
</evidence>
<dbReference type="Pfam" id="PF18917">
    <property type="entry name" value="LiaI-LiaF-like_TM1"/>
    <property type="match status" value="1"/>
</dbReference>
<reference evidence="3" key="1">
    <citation type="submission" date="2022-05" db="EMBL/GenBank/DDBJ databases">
        <title>Comparative Genomics of Spacecraft Associated Microbes.</title>
        <authorList>
            <person name="Tran M.T."/>
            <person name="Wright A."/>
            <person name="Seuylemezian A."/>
            <person name="Eisen J."/>
            <person name="Coil D."/>
        </authorList>
    </citation>
    <scope>NUCLEOTIDE SEQUENCE</scope>
    <source>
        <strain evidence="3">214.1.1</strain>
    </source>
</reference>